<accession>A0A225WK16</accession>
<keyword evidence="12" id="KW-0695">RNA-directed DNA polymerase</keyword>
<evidence type="ECO:0000256" key="8">
    <source>
        <dbReference type="ARBA" id="ARBA00022801"/>
    </source>
</evidence>
<feature type="region of interest" description="Disordered" evidence="17">
    <location>
        <begin position="593"/>
        <end position="615"/>
    </location>
</feature>
<evidence type="ECO:0000256" key="16">
    <source>
        <dbReference type="ARBA" id="ARBA00023268"/>
    </source>
</evidence>
<evidence type="ECO:0000256" key="14">
    <source>
        <dbReference type="ARBA" id="ARBA00023113"/>
    </source>
</evidence>
<gene>
    <name evidence="19" type="ORF">PHMEG_0007903</name>
</gene>
<sequence length="1050" mass="117254">MGCPMRIKIVAIDRNNTTGAWKIVYTPDGNRTHNHPPSLDVRVNTRHRQRSVQQNCGQAISSANELVALQTEAGIPVSRIYSTLLLANTNSLAIPKDIANAKDVWRREMLATGTAIEFKEIVLQMKTIEETLDETRQLVLLLGSLTDEYKMIWTVFENTPNMSLAYAIQALSDFGSKRRFIGKCFYCKKQGHKEFGCRIKKVDEERDQVAQVQQSDFSFTATSAMTKTKWLTDSGASSHMTSVRDKHEGPQDAVRITIADGTKIDAVATSTIALKLMDGTSVRMSDVLYTSEVEGSLMSVSKLDKKDVVAQFNKDRCVFRYRDAKVMEMGCLTSSVTNDDVYADCFMGKMRADNFTRHPENLVKSAGDLDVMHTDVMDTLSKFKIYKTAIVNETSKSIKRLRLANGGEYIGGQFKSYLNQCGNKHDDTVPYTPQQNGLAERINRSLVEMARHILYHEDVAKKCGTKPQRKNLKVFASLGYAHIADEEHRKLDSKALKCRIMDYEDGVKGYRVMDMATGKVQIVRTVKFMKPTTTDHVVAREDGGDEEAVVEATLGGQQPVNAREIVPGFGDVIPLLRDEYEDLEMVPYQPTHPIITRSRDSPIDETTEAEEGGARKKQLVAPSAIGTKRQKMIQERVKPTENQLAITDGQAMVASEAIPKTTKAFSLAFDWMPLGEYSQRYEIDYEETYAPVAYLHSIRVVLAKCCAEGFEIGQSDVDTEFLYGKLDEEIYAELLGGLRELMTLANAEGEDDVVCLILQVCMVSSVTIYDHLKGMGFKTVDADSCVYTQCEGDDKCVVCLYLYDMLIASRDKGVITSVKAGIAERLRINDLGRASFILGIAFDYDINDKTLGISRRAYTESVIKNIGQESAKLSLMPLHPSLHVTKDDRPQTEDDKRFLDNPGEADSNVGIKEVRYLLKTKGLGITYDGLLRTELTAYADSDWDGNRDDRRSESGMMLLMCGAPVVWRSMFQKTVALSTTENIGADQVDPTVIYEDNQGVMALAKNKATTGEVELVYEGSKNELVDFITKGKLSKTLRYLMTCINLGPKF</sequence>
<dbReference type="Gene3D" id="3.30.420.10">
    <property type="entry name" value="Ribonuclease H-like superfamily/Ribonuclease H"/>
    <property type="match status" value="1"/>
</dbReference>
<evidence type="ECO:0000256" key="7">
    <source>
        <dbReference type="ARBA" id="ARBA00022759"/>
    </source>
</evidence>
<keyword evidence="8" id="KW-0378">Hydrolase</keyword>
<keyword evidence="2" id="KW-1188">Viral release from host cell</keyword>
<evidence type="ECO:0000256" key="11">
    <source>
        <dbReference type="ARBA" id="ARBA00022908"/>
    </source>
</evidence>
<evidence type="ECO:0000256" key="6">
    <source>
        <dbReference type="ARBA" id="ARBA00022741"/>
    </source>
</evidence>
<evidence type="ECO:0000259" key="18">
    <source>
        <dbReference type="PROSITE" id="PS50994"/>
    </source>
</evidence>
<dbReference type="InterPro" id="IPR012337">
    <property type="entry name" value="RNaseH-like_sf"/>
</dbReference>
<keyword evidence="13" id="KW-0239">DNA-directed DNA polymerase</keyword>
<dbReference type="SUPFAM" id="SSF53098">
    <property type="entry name" value="Ribonuclease H-like"/>
    <property type="match status" value="1"/>
</dbReference>
<dbReference type="Proteomes" id="UP000198211">
    <property type="component" value="Unassembled WGS sequence"/>
</dbReference>
<evidence type="ECO:0000256" key="13">
    <source>
        <dbReference type="ARBA" id="ARBA00022932"/>
    </source>
</evidence>
<evidence type="ECO:0000256" key="1">
    <source>
        <dbReference type="ARBA" id="ARBA00002180"/>
    </source>
</evidence>
<keyword evidence="15" id="KW-0233">DNA recombination</keyword>
<keyword evidence="5" id="KW-0479">Metal-binding</keyword>
<dbReference type="GO" id="GO:0003964">
    <property type="term" value="F:RNA-directed DNA polymerase activity"/>
    <property type="evidence" value="ECO:0007669"/>
    <property type="project" value="UniProtKB-KW"/>
</dbReference>
<dbReference type="GO" id="GO:0015074">
    <property type="term" value="P:DNA integration"/>
    <property type="evidence" value="ECO:0007669"/>
    <property type="project" value="UniProtKB-KW"/>
</dbReference>
<keyword evidence="9" id="KW-0067">ATP-binding</keyword>
<dbReference type="Pfam" id="PF22936">
    <property type="entry name" value="Pol_BBD"/>
    <property type="match status" value="1"/>
</dbReference>
<protein>
    <submittedName>
        <fullName evidence="19">Polyprotein</fullName>
    </submittedName>
</protein>
<dbReference type="Pfam" id="PF25597">
    <property type="entry name" value="SH3_retrovirus"/>
    <property type="match status" value="1"/>
</dbReference>
<keyword evidence="13" id="KW-0808">Transferase</keyword>
<dbReference type="InterPro" id="IPR039537">
    <property type="entry name" value="Retrotran_Ty1/copia-like"/>
</dbReference>
<dbReference type="OrthoDB" id="119598at2759"/>
<evidence type="ECO:0000256" key="3">
    <source>
        <dbReference type="ARBA" id="ARBA00022670"/>
    </source>
</evidence>
<comment type="function">
    <text evidence="1">The aspartyl protease (PR) mediates the proteolytic cleavages of the Gag and Gag-Pol polyproteins after assembly of the VLP.</text>
</comment>
<dbReference type="GO" id="GO:0003887">
    <property type="term" value="F:DNA-directed DNA polymerase activity"/>
    <property type="evidence" value="ECO:0007669"/>
    <property type="project" value="UniProtKB-KW"/>
</dbReference>
<keyword evidence="11" id="KW-0229">DNA integration</keyword>
<evidence type="ECO:0000256" key="5">
    <source>
        <dbReference type="ARBA" id="ARBA00022723"/>
    </source>
</evidence>
<comment type="caution">
    <text evidence="19">The sequence shown here is derived from an EMBL/GenBank/DDBJ whole genome shotgun (WGS) entry which is preliminary data.</text>
</comment>
<evidence type="ECO:0000313" key="20">
    <source>
        <dbReference type="Proteomes" id="UP000198211"/>
    </source>
</evidence>
<dbReference type="InterPro" id="IPR001584">
    <property type="entry name" value="Integrase_cat-core"/>
</dbReference>
<keyword evidence="6" id="KW-0547">Nucleotide-binding</keyword>
<dbReference type="CDD" id="cd09272">
    <property type="entry name" value="RNase_HI_RT_Ty1"/>
    <property type="match status" value="1"/>
</dbReference>
<keyword evidence="13" id="KW-0548">Nucleotidyltransferase</keyword>
<feature type="domain" description="Integrase catalytic" evidence="18">
    <location>
        <begin position="352"/>
        <end position="451"/>
    </location>
</feature>
<dbReference type="GO" id="GO:0046872">
    <property type="term" value="F:metal ion binding"/>
    <property type="evidence" value="ECO:0007669"/>
    <property type="project" value="UniProtKB-KW"/>
</dbReference>
<dbReference type="EMBL" id="NBNE01000646">
    <property type="protein sequence ID" value="OWZ18071.1"/>
    <property type="molecule type" value="Genomic_DNA"/>
</dbReference>
<evidence type="ECO:0000256" key="15">
    <source>
        <dbReference type="ARBA" id="ARBA00023172"/>
    </source>
</evidence>
<dbReference type="Pfam" id="PF07727">
    <property type="entry name" value="RVT_2"/>
    <property type="match status" value="1"/>
</dbReference>
<dbReference type="GO" id="GO:0008233">
    <property type="term" value="F:peptidase activity"/>
    <property type="evidence" value="ECO:0007669"/>
    <property type="project" value="UniProtKB-KW"/>
</dbReference>
<dbReference type="PROSITE" id="PS50994">
    <property type="entry name" value="INTEGRASE"/>
    <property type="match status" value="1"/>
</dbReference>
<dbReference type="InterPro" id="IPR054722">
    <property type="entry name" value="PolX-like_BBD"/>
</dbReference>
<dbReference type="InterPro" id="IPR057670">
    <property type="entry name" value="SH3_retrovirus"/>
</dbReference>
<evidence type="ECO:0000256" key="9">
    <source>
        <dbReference type="ARBA" id="ARBA00022840"/>
    </source>
</evidence>
<evidence type="ECO:0000256" key="17">
    <source>
        <dbReference type="SAM" id="MobiDB-lite"/>
    </source>
</evidence>
<dbReference type="GO" id="GO:0005524">
    <property type="term" value="F:ATP binding"/>
    <property type="evidence" value="ECO:0007669"/>
    <property type="project" value="UniProtKB-KW"/>
</dbReference>
<dbReference type="PANTHER" id="PTHR42648:SF11">
    <property type="entry name" value="TRANSPOSON TY4-P GAG-POL POLYPROTEIN"/>
    <property type="match status" value="1"/>
</dbReference>
<dbReference type="InterPro" id="IPR013103">
    <property type="entry name" value="RVT_2"/>
</dbReference>
<evidence type="ECO:0000256" key="12">
    <source>
        <dbReference type="ARBA" id="ARBA00022918"/>
    </source>
</evidence>
<keyword evidence="4" id="KW-0540">Nuclease</keyword>
<name>A0A225WK16_9STRA</name>
<keyword evidence="10" id="KW-0460">Magnesium</keyword>
<dbReference type="GO" id="GO:0006508">
    <property type="term" value="P:proteolysis"/>
    <property type="evidence" value="ECO:0007669"/>
    <property type="project" value="UniProtKB-KW"/>
</dbReference>
<dbReference type="AlphaFoldDB" id="A0A225WK16"/>
<evidence type="ECO:0000256" key="10">
    <source>
        <dbReference type="ARBA" id="ARBA00022842"/>
    </source>
</evidence>
<dbReference type="GO" id="GO:0003676">
    <property type="term" value="F:nucleic acid binding"/>
    <property type="evidence" value="ECO:0007669"/>
    <property type="project" value="InterPro"/>
</dbReference>
<keyword evidence="20" id="KW-1185">Reference proteome</keyword>
<dbReference type="InterPro" id="IPR036397">
    <property type="entry name" value="RNaseH_sf"/>
</dbReference>
<proteinExistence type="predicted"/>
<evidence type="ECO:0000313" key="19">
    <source>
        <dbReference type="EMBL" id="OWZ18071.1"/>
    </source>
</evidence>
<dbReference type="GO" id="GO:0004519">
    <property type="term" value="F:endonuclease activity"/>
    <property type="evidence" value="ECO:0007669"/>
    <property type="project" value="UniProtKB-KW"/>
</dbReference>
<evidence type="ECO:0000256" key="2">
    <source>
        <dbReference type="ARBA" id="ARBA00022612"/>
    </source>
</evidence>
<keyword evidence="16" id="KW-0511">Multifunctional enzyme</keyword>
<keyword evidence="7" id="KW-0255">Endonuclease</keyword>
<organism evidence="19 20">
    <name type="scientific">Phytophthora megakarya</name>
    <dbReference type="NCBI Taxonomy" id="4795"/>
    <lineage>
        <taxon>Eukaryota</taxon>
        <taxon>Sar</taxon>
        <taxon>Stramenopiles</taxon>
        <taxon>Oomycota</taxon>
        <taxon>Peronosporomycetes</taxon>
        <taxon>Peronosporales</taxon>
        <taxon>Peronosporaceae</taxon>
        <taxon>Phytophthora</taxon>
    </lineage>
</organism>
<keyword evidence="14" id="KW-0917">Virion maturation</keyword>
<evidence type="ECO:0000256" key="4">
    <source>
        <dbReference type="ARBA" id="ARBA00022722"/>
    </source>
</evidence>
<reference evidence="20" key="1">
    <citation type="submission" date="2017-03" db="EMBL/GenBank/DDBJ databases">
        <title>Phytopthora megakarya and P. palmivora, two closely related causual agents of cacao black pod achieved similar genome size and gene model numbers by different mechanisms.</title>
        <authorList>
            <person name="Ali S."/>
            <person name="Shao J."/>
            <person name="Larry D.J."/>
            <person name="Kronmiller B."/>
            <person name="Shen D."/>
            <person name="Strem M.D."/>
            <person name="Melnick R.L."/>
            <person name="Guiltinan M.J."/>
            <person name="Tyler B.M."/>
            <person name="Meinhardt L.W."/>
            <person name="Bailey B.A."/>
        </authorList>
    </citation>
    <scope>NUCLEOTIDE SEQUENCE [LARGE SCALE GENOMIC DNA]</scope>
    <source>
        <strain evidence="20">zdho120</strain>
    </source>
</reference>
<keyword evidence="3" id="KW-0645">Protease</keyword>
<dbReference type="PANTHER" id="PTHR42648">
    <property type="entry name" value="TRANSPOSASE, PUTATIVE-RELATED"/>
    <property type="match status" value="1"/>
</dbReference>
<dbReference type="GO" id="GO:0006310">
    <property type="term" value="P:DNA recombination"/>
    <property type="evidence" value="ECO:0007669"/>
    <property type="project" value="UniProtKB-KW"/>
</dbReference>